<evidence type="ECO:0000313" key="2">
    <source>
        <dbReference type="Proteomes" id="UP000265643"/>
    </source>
</evidence>
<dbReference type="EMBL" id="BHGK01000001">
    <property type="protein sequence ID" value="GCA66791.1"/>
    <property type="molecule type" value="Genomic_DNA"/>
</dbReference>
<dbReference type="InterPro" id="IPR011042">
    <property type="entry name" value="6-blade_b-propeller_TolB-like"/>
</dbReference>
<protein>
    <submittedName>
        <fullName evidence="1">Uncharacterized protein</fullName>
    </submittedName>
</protein>
<name>A0A391NZU0_9FIRM</name>
<dbReference type="AlphaFoldDB" id="A0A391NZU0"/>
<sequence length="380" mass="42281">MIFRIRKWIGILKANRKKVLIAAVILLVLFGIYRLVGQFTTYTKTAVVKDYSAEGEDNYSYKEFADGVVRYSRDGVIFLNQKNEEQWNQPAQFNAPMIVTNEKAFAVADRGGNSLMVFNKGGLLGEISTNLPIEQVAISNQGITAVILKQESSPKIVTYDIAGNVLVETQATFQNSGYPMAVALSEDANLMAVSYMTLKDGAISSRVVYYNFGSVGQSKTDNQVSETDYKTAIVPELFFWDSQTSVAVADDHFDIYEGTQIPEKKTTVKLDKEIRSSFHSKDYLGFILKNSESAGYELRLYNKNGKQILSESMKGEYGNVKISGKEVLLFEGSKAVIFTKSGHKKFQGDLGMETTEIVPLSGTNQYLLLDANKVKKVKLK</sequence>
<keyword evidence="2" id="KW-1185">Reference proteome</keyword>
<accession>A0A391NZU0</accession>
<organism evidence="1 2">
    <name type="scientific">Mediterraneibacter butyricigenes</name>
    <dbReference type="NCBI Taxonomy" id="2316025"/>
    <lineage>
        <taxon>Bacteria</taxon>
        <taxon>Bacillati</taxon>
        <taxon>Bacillota</taxon>
        <taxon>Clostridia</taxon>
        <taxon>Lachnospirales</taxon>
        <taxon>Lachnospiraceae</taxon>
        <taxon>Mediterraneibacter</taxon>
    </lineage>
</organism>
<reference evidence="2" key="1">
    <citation type="submission" date="2018-09" db="EMBL/GenBank/DDBJ databases">
        <title>Draft Genome Sequence of Mediterraneibacter sp. KCTC 15684.</title>
        <authorList>
            <person name="Kim J.S."/>
            <person name="Han K.I."/>
            <person name="Suh M.K."/>
            <person name="Lee K.C."/>
            <person name="Eom M.K."/>
            <person name="Lee J.H."/>
            <person name="Park S.H."/>
            <person name="Kang S.W."/>
            <person name="Park J.E."/>
            <person name="Oh B.S."/>
            <person name="Yu S.Y."/>
            <person name="Choi S.H."/>
            <person name="Lee D.H."/>
            <person name="Yoon H."/>
            <person name="Kim B."/>
            <person name="Yang S.J."/>
            <person name="Lee J.S."/>
        </authorList>
    </citation>
    <scope>NUCLEOTIDE SEQUENCE [LARGE SCALE GENOMIC DNA]</scope>
    <source>
        <strain evidence="2">KCTC 15684</strain>
    </source>
</reference>
<dbReference type="InterPro" id="IPR043765">
    <property type="entry name" value="DUF5711"/>
</dbReference>
<comment type="caution">
    <text evidence="1">The sequence shown here is derived from an EMBL/GenBank/DDBJ whole genome shotgun (WGS) entry which is preliminary data.</text>
</comment>
<proteinExistence type="predicted"/>
<dbReference type="Pfam" id="PF18975">
    <property type="entry name" value="DUF5711"/>
    <property type="match status" value="1"/>
</dbReference>
<dbReference type="Proteomes" id="UP000265643">
    <property type="component" value="Unassembled WGS sequence"/>
</dbReference>
<dbReference type="RefSeq" id="WP_117888809.1">
    <property type="nucleotide sequence ID" value="NZ_BHGK01000001.1"/>
</dbReference>
<evidence type="ECO:0000313" key="1">
    <source>
        <dbReference type="EMBL" id="GCA66791.1"/>
    </source>
</evidence>
<gene>
    <name evidence="1" type="ORF">KGMB01110_12270</name>
</gene>
<dbReference type="Gene3D" id="2.120.10.30">
    <property type="entry name" value="TolB, C-terminal domain"/>
    <property type="match status" value="1"/>
</dbReference>